<dbReference type="InterPro" id="IPR038750">
    <property type="entry name" value="YczE/YyaS-like"/>
</dbReference>
<name>A0ABS3HFQ5_9ENTE</name>
<keyword evidence="1" id="KW-0472">Membrane</keyword>
<proteinExistence type="predicted"/>
<sequence length="213" mass="23626">MSISKYDVLVRPAITVLGVCLISFGIAWMRFSQFGTDPFVTMNIGISHFLSLEFGFIQMIANIALLAVMLRFSPKLIHLGTVLGIFLVGYLSDFLLKVVSLLPENYGMRIIAMFLGLVLCCFGVAVYMSADLGIAPYDALGMVLEKKIKRRFKYREIRIFTDVCCVIAGFSLGAPVGMGTVLTAFFTGPLINYFKKTVDSYLNEGVLQKQRIS</sequence>
<dbReference type="PANTHER" id="PTHR40078:SF1">
    <property type="entry name" value="INTEGRAL MEMBRANE PROTEIN"/>
    <property type="match status" value="1"/>
</dbReference>
<keyword evidence="1" id="KW-0812">Transmembrane</keyword>
<gene>
    <name evidence="2" type="ORF">JZO85_05850</name>
</gene>
<accession>A0ABS3HFQ5</accession>
<protein>
    <submittedName>
        <fullName evidence="2">YitT family protein</fullName>
    </submittedName>
</protein>
<dbReference type="RefSeq" id="WP_207107566.1">
    <property type="nucleotide sequence ID" value="NZ_JAFLVR010000012.1"/>
</dbReference>
<feature type="transmembrane region" description="Helical" evidence="1">
    <location>
        <begin position="108"/>
        <end position="128"/>
    </location>
</feature>
<organism evidence="2 3">
    <name type="scientific">Candidatus Enterococcus murrayae</name>
    <dbReference type="NCBI Taxonomy" id="2815321"/>
    <lineage>
        <taxon>Bacteria</taxon>
        <taxon>Bacillati</taxon>
        <taxon>Bacillota</taxon>
        <taxon>Bacilli</taxon>
        <taxon>Lactobacillales</taxon>
        <taxon>Enterococcaceae</taxon>
        <taxon>Enterococcus</taxon>
    </lineage>
</organism>
<dbReference type="Proteomes" id="UP000664495">
    <property type="component" value="Unassembled WGS sequence"/>
</dbReference>
<reference evidence="2 3" key="1">
    <citation type="submission" date="2021-03" db="EMBL/GenBank/DDBJ databases">
        <title>Enterococcal diversity collection.</title>
        <authorList>
            <person name="Gilmore M.S."/>
            <person name="Schwartzman J."/>
            <person name="Van Tyne D."/>
            <person name="Martin M."/>
            <person name="Earl A.M."/>
            <person name="Manson A.L."/>
            <person name="Straub T."/>
            <person name="Salamzade R."/>
            <person name="Saavedra J."/>
            <person name="Lebreton F."/>
            <person name="Prichula J."/>
            <person name="Schaufler K."/>
            <person name="Gaca A."/>
            <person name="Sgardioli B."/>
            <person name="Wagenaar J."/>
            <person name="Strong T."/>
        </authorList>
    </citation>
    <scope>NUCLEOTIDE SEQUENCE [LARGE SCALE GENOMIC DNA]</scope>
    <source>
        <strain evidence="2 3">MJM16</strain>
    </source>
</reference>
<dbReference type="PANTHER" id="PTHR40078">
    <property type="entry name" value="INTEGRAL MEMBRANE PROTEIN-RELATED"/>
    <property type="match status" value="1"/>
</dbReference>
<keyword evidence="3" id="KW-1185">Reference proteome</keyword>
<dbReference type="Pfam" id="PF19700">
    <property type="entry name" value="DUF6198"/>
    <property type="match status" value="1"/>
</dbReference>
<evidence type="ECO:0000256" key="1">
    <source>
        <dbReference type="SAM" id="Phobius"/>
    </source>
</evidence>
<feature type="transmembrane region" description="Helical" evidence="1">
    <location>
        <begin position="49"/>
        <end position="69"/>
    </location>
</feature>
<evidence type="ECO:0000313" key="2">
    <source>
        <dbReference type="EMBL" id="MBO0451784.1"/>
    </source>
</evidence>
<keyword evidence="1" id="KW-1133">Transmembrane helix</keyword>
<feature type="transmembrane region" description="Helical" evidence="1">
    <location>
        <begin position="12"/>
        <end position="29"/>
    </location>
</feature>
<comment type="caution">
    <text evidence="2">The sequence shown here is derived from an EMBL/GenBank/DDBJ whole genome shotgun (WGS) entry which is preliminary data.</text>
</comment>
<feature type="transmembrane region" description="Helical" evidence="1">
    <location>
        <begin position="76"/>
        <end position="96"/>
    </location>
</feature>
<dbReference type="EMBL" id="JAFLVR010000012">
    <property type="protein sequence ID" value="MBO0451784.1"/>
    <property type="molecule type" value="Genomic_DNA"/>
</dbReference>
<evidence type="ECO:0000313" key="3">
    <source>
        <dbReference type="Proteomes" id="UP000664495"/>
    </source>
</evidence>
<feature type="transmembrane region" description="Helical" evidence="1">
    <location>
        <begin position="159"/>
        <end position="186"/>
    </location>
</feature>